<dbReference type="AlphaFoldDB" id="H1XUG6"/>
<evidence type="ECO:0000256" key="3">
    <source>
        <dbReference type="ARBA" id="ARBA00022475"/>
    </source>
</evidence>
<keyword evidence="5 7" id="KW-1133">Transmembrane helix</keyword>
<feature type="transmembrane region" description="Helical" evidence="7">
    <location>
        <begin position="368"/>
        <end position="389"/>
    </location>
</feature>
<gene>
    <name evidence="10" type="ORF">Cabys_2068</name>
    <name evidence="11" type="ORF">Calab_3186</name>
</gene>
<evidence type="ECO:0000259" key="8">
    <source>
        <dbReference type="Pfam" id="PF02687"/>
    </source>
</evidence>
<keyword evidence="6 7" id="KW-0472">Membrane</keyword>
<feature type="domain" description="ABC3 transporter permease C-terminal" evidence="8">
    <location>
        <begin position="266"/>
        <end position="396"/>
    </location>
</feature>
<dbReference type="InterPro" id="IPR025857">
    <property type="entry name" value="MacB_PCD"/>
</dbReference>
<evidence type="ECO:0000256" key="7">
    <source>
        <dbReference type="SAM" id="Phobius"/>
    </source>
</evidence>
<dbReference type="PaxDb" id="880073-Calab_3186"/>
<evidence type="ECO:0000313" key="11">
    <source>
        <dbReference type="EMBL" id="EHO42792.1"/>
    </source>
</evidence>
<dbReference type="InterPro" id="IPR051447">
    <property type="entry name" value="Lipoprotein-release_system"/>
</dbReference>
<evidence type="ECO:0000256" key="5">
    <source>
        <dbReference type="ARBA" id="ARBA00022989"/>
    </source>
</evidence>
<reference evidence="10 13" key="2">
    <citation type="submission" date="2016-11" db="EMBL/GenBank/DDBJ databases">
        <title>Genomic analysis of Caldithrix abyssi and proposal of a novel bacterial phylum Caldithrichaeota.</title>
        <authorList>
            <person name="Kublanov I."/>
            <person name="Sigalova O."/>
            <person name="Gavrilov S."/>
            <person name="Lebedinsky A."/>
            <person name="Ivanova N."/>
            <person name="Daum C."/>
            <person name="Reddy T."/>
            <person name="Klenk H.P."/>
            <person name="Goker M."/>
            <person name="Reva O."/>
            <person name="Miroshnichenko M."/>
            <person name="Kyprides N."/>
            <person name="Woyke T."/>
            <person name="Gelfand M."/>
        </authorList>
    </citation>
    <scope>NUCLEOTIDE SEQUENCE [LARGE SCALE GENOMIC DNA]</scope>
    <source>
        <strain evidence="10 13">LF13</strain>
    </source>
</reference>
<dbReference type="HOGENOM" id="CLU_000604_8_6_0"/>
<name>H1XUG6_CALAY</name>
<evidence type="ECO:0000256" key="6">
    <source>
        <dbReference type="ARBA" id="ARBA00023136"/>
    </source>
</evidence>
<comment type="similarity">
    <text evidence="2">Belongs to the ABC-4 integral membrane protein family. LolC/E subfamily.</text>
</comment>
<keyword evidence="4 7" id="KW-0812">Transmembrane</keyword>
<dbReference type="Proteomes" id="UP000183868">
    <property type="component" value="Chromosome"/>
</dbReference>
<dbReference type="Pfam" id="PF02687">
    <property type="entry name" value="FtsX"/>
    <property type="match status" value="1"/>
</dbReference>
<evidence type="ECO:0000313" key="10">
    <source>
        <dbReference type="EMBL" id="APF18817.1"/>
    </source>
</evidence>
<feature type="domain" description="MacB-like periplasmic core" evidence="9">
    <location>
        <begin position="17"/>
        <end position="228"/>
    </location>
</feature>
<sequence precursor="true">MLFALAWKNIWRNKTRSLIVILAIAFGLWGGLFSGGLMVALGDSMVKSAIDRDLAHIQIHHPKYDENKSIQRFIPQAEEVLLKLKTVQGLAGISARTRFLGMASSATSSYPVQICGINAQQEKEVTTIYQRLVAGSYFNSPKENAIVIGQKLAQRLNLRLHSKLVLGFEGLDGELINVACRVVGIYRTESSRFDESHVFLKSEFLVSNIGRPAIHEIAIRLKNSSQLTEKTNLLKSWFPDLLVESWKERSPETAFISDMMILYTYFFLVFILFAVLFGITNTMFMSVVDRVRELGMLMAIGMKRMRVFTMILLESIMLSITGGFVGVIIGGLTIFLTNHTGINLTIFKASLEFFGSSSVLYPTLPPELYAYLTILIVFTASAAAIMPAIKAIRLEPARAIRTL</sequence>
<organism evidence="11 12">
    <name type="scientific">Caldithrix abyssi DSM 13497</name>
    <dbReference type="NCBI Taxonomy" id="880073"/>
    <lineage>
        <taxon>Bacteria</taxon>
        <taxon>Pseudomonadati</taxon>
        <taxon>Calditrichota</taxon>
        <taxon>Calditrichia</taxon>
        <taxon>Calditrichales</taxon>
        <taxon>Calditrichaceae</taxon>
        <taxon>Caldithrix</taxon>
    </lineage>
</organism>
<evidence type="ECO:0000259" key="9">
    <source>
        <dbReference type="Pfam" id="PF12704"/>
    </source>
</evidence>
<keyword evidence="12" id="KW-1185">Reference proteome</keyword>
<dbReference type="InParanoid" id="H1XUG6"/>
<dbReference type="Pfam" id="PF12704">
    <property type="entry name" value="MacB_PCD"/>
    <property type="match status" value="1"/>
</dbReference>
<evidence type="ECO:0000313" key="13">
    <source>
        <dbReference type="Proteomes" id="UP000183868"/>
    </source>
</evidence>
<dbReference type="EMBL" id="CP018099">
    <property type="protein sequence ID" value="APF18817.1"/>
    <property type="molecule type" value="Genomic_DNA"/>
</dbReference>
<dbReference type="Proteomes" id="UP000004671">
    <property type="component" value="Chromosome"/>
</dbReference>
<proteinExistence type="inferred from homology"/>
<comment type="subcellular location">
    <subcellularLocation>
        <location evidence="1">Cell membrane</location>
        <topology evidence="1">Multi-pass membrane protein</topology>
    </subcellularLocation>
</comment>
<dbReference type="RefSeq" id="WP_006930145.1">
    <property type="nucleotide sequence ID" value="NZ_CM001402.1"/>
</dbReference>
<dbReference type="EMBL" id="CM001402">
    <property type="protein sequence ID" value="EHO42792.1"/>
    <property type="molecule type" value="Genomic_DNA"/>
</dbReference>
<accession>H1XUG6</accession>
<dbReference type="KEGG" id="caby:Cabys_2068"/>
<dbReference type="GO" id="GO:0044874">
    <property type="term" value="P:lipoprotein localization to outer membrane"/>
    <property type="evidence" value="ECO:0007669"/>
    <property type="project" value="TreeGrafter"/>
</dbReference>
<dbReference type="OrthoDB" id="9809768at2"/>
<feature type="transmembrane region" description="Helical" evidence="7">
    <location>
        <begin position="18"/>
        <end position="41"/>
    </location>
</feature>
<evidence type="ECO:0000256" key="2">
    <source>
        <dbReference type="ARBA" id="ARBA00005236"/>
    </source>
</evidence>
<dbReference type="PANTHER" id="PTHR30489">
    <property type="entry name" value="LIPOPROTEIN-RELEASING SYSTEM TRANSMEMBRANE PROTEIN LOLE"/>
    <property type="match status" value="1"/>
</dbReference>
<dbReference type="eggNOG" id="COG4591">
    <property type="taxonomic scope" value="Bacteria"/>
</dbReference>
<evidence type="ECO:0000313" key="12">
    <source>
        <dbReference type="Proteomes" id="UP000004671"/>
    </source>
</evidence>
<evidence type="ECO:0000256" key="4">
    <source>
        <dbReference type="ARBA" id="ARBA00022692"/>
    </source>
</evidence>
<keyword evidence="10" id="KW-0449">Lipoprotein</keyword>
<evidence type="ECO:0000256" key="1">
    <source>
        <dbReference type="ARBA" id="ARBA00004651"/>
    </source>
</evidence>
<protein>
    <submittedName>
        <fullName evidence="10">ABC-type transport system, involved in lipoprotein release, permease component</fullName>
    </submittedName>
</protein>
<feature type="transmembrane region" description="Helical" evidence="7">
    <location>
        <begin position="262"/>
        <end position="287"/>
    </location>
</feature>
<dbReference type="GO" id="GO:0098797">
    <property type="term" value="C:plasma membrane protein complex"/>
    <property type="evidence" value="ECO:0007669"/>
    <property type="project" value="TreeGrafter"/>
</dbReference>
<reference evidence="11 12" key="1">
    <citation type="submission" date="2011-09" db="EMBL/GenBank/DDBJ databases">
        <title>The permanent draft genome of Caldithrix abyssi DSM 13497.</title>
        <authorList>
            <consortium name="US DOE Joint Genome Institute (JGI-PGF)"/>
            <person name="Lucas S."/>
            <person name="Han J."/>
            <person name="Lapidus A."/>
            <person name="Bruce D."/>
            <person name="Goodwin L."/>
            <person name="Pitluck S."/>
            <person name="Peters L."/>
            <person name="Kyrpides N."/>
            <person name="Mavromatis K."/>
            <person name="Ivanova N."/>
            <person name="Mikhailova N."/>
            <person name="Chertkov O."/>
            <person name="Detter J.C."/>
            <person name="Tapia R."/>
            <person name="Han C."/>
            <person name="Land M."/>
            <person name="Hauser L."/>
            <person name="Markowitz V."/>
            <person name="Cheng J.-F."/>
            <person name="Hugenholtz P."/>
            <person name="Woyke T."/>
            <person name="Wu D."/>
            <person name="Spring S."/>
            <person name="Brambilla E."/>
            <person name="Klenk H.-P."/>
            <person name="Eisen J.A."/>
        </authorList>
    </citation>
    <scope>NUCLEOTIDE SEQUENCE [LARGE SCALE GENOMIC DNA]</scope>
    <source>
        <strain evidence="11 12">DSM 13497</strain>
    </source>
</reference>
<dbReference type="STRING" id="880073.Cabys_2068"/>
<dbReference type="PANTHER" id="PTHR30489:SF0">
    <property type="entry name" value="LIPOPROTEIN-RELEASING SYSTEM TRANSMEMBRANE PROTEIN LOLE"/>
    <property type="match status" value="1"/>
</dbReference>
<feature type="transmembrane region" description="Helical" evidence="7">
    <location>
        <begin position="307"/>
        <end position="336"/>
    </location>
</feature>
<keyword evidence="3" id="KW-1003">Cell membrane</keyword>
<dbReference type="InterPro" id="IPR003838">
    <property type="entry name" value="ABC3_permease_C"/>
</dbReference>